<feature type="region of interest" description="Disordered" evidence="1">
    <location>
        <begin position="61"/>
        <end position="109"/>
    </location>
</feature>
<protein>
    <recommendedName>
        <fullName evidence="4">Secreted protein</fullName>
    </recommendedName>
</protein>
<dbReference type="EMBL" id="BAAATJ010000002">
    <property type="protein sequence ID" value="GAA2385927.1"/>
    <property type="molecule type" value="Genomic_DNA"/>
</dbReference>
<evidence type="ECO:0000313" key="2">
    <source>
        <dbReference type="EMBL" id="GAA2385927.1"/>
    </source>
</evidence>
<comment type="caution">
    <text evidence="2">The sequence shown here is derived from an EMBL/GenBank/DDBJ whole genome shotgun (WGS) entry which is preliminary data.</text>
</comment>
<evidence type="ECO:0000256" key="1">
    <source>
        <dbReference type="SAM" id="MobiDB-lite"/>
    </source>
</evidence>
<accession>A0ABN3HRA2</accession>
<sequence>MMCTGLLLSDMGMTIEPSPAPPPAPCRPGTAAAGAAVRLPVRRGTPGAGDTRGTAALRCRDMRRDGGGQSAGADAPPAPAVPPEPFARRGTLRPEAACPAAGPTRERSR</sequence>
<organism evidence="2 3">
    <name type="scientific">Streptomyces glaucosporus</name>
    <dbReference type="NCBI Taxonomy" id="284044"/>
    <lineage>
        <taxon>Bacteria</taxon>
        <taxon>Bacillati</taxon>
        <taxon>Actinomycetota</taxon>
        <taxon>Actinomycetes</taxon>
        <taxon>Kitasatosporales</taxon>
        <taxon>Streptomycetaceae</taxon>
        <taxon>Streptomyces</taxon>
    </lineage>
</organism>
<keyword evidence="3" id="KW-1185">Reference proteome</keyword>
<dbReference type="Proteomes" id="UP001500058">
    <property type="component" value="Unassembled WGS sequence"/>
</dbReference>
<reference evidence="2 3" key="1">
    <citation type="journal article" date="2019" name="Int. J. Syst. Evol. Microbiol.">
        <title>The Global Catalogue of Microorganisms (GCM) 10K type strain sequencing project: providing services to taxonomists for standard genome sequencing and annotation.</title>
        <authorList>
            <consortium name="The Broad Institute Genomics Platform"/>
            <consortium name="The Broad Institute Genome Sequencing Center for Infectious Disease"/>
            <person name="Wu L."/>
            <person name="Ma J."/>
        </authorList>
    </citation>
    <scope>NUCLEOTIDE SEQUENCE [LARGE SCALE GENOMIC DNA]</scope>
    <source>
        <strain evidence="2 3">JCM 6921</strain>
    </source>
</reference>
<evidence type="ECO:0000313" key="3">
    <source>
        <dbReference type="Proteomes" id="UP001500058"/>
    </source>
</evidence>
<evidence type="ECO:0008006" key="4">
    <source>
        <dbReference type="Google" id="ProtNLM"/>
    </source>
</evidence>
<gene>
    <name evidence="2" type="ORF">GCM10010420_05690</name>
</gene>
<name>A0ABN3HRA2_9ACTN</name>
<proteinExistence type="predicted"/>
<feature type="compositionally biased region" description="Pro residues" evidence="1">
    <location>
        <begin position="76"/>
        <end position="85"/>
    </location>
</feature>